<proteinExistence type="predicted"/>
<dbReference type="EMBL" id="CP071247">
    <property type="protein sequence ID" value="QSP93776.1"/>
    <property type="molecule type" value="Genomic_DNA"/>
</dbReference>
<feature type="transmembrane region" description="Helical" evidence="1">
    <location>
        <begin position="38"/>
        <end position="58"/>
    </location>
</feature>
<dbReference type="RefSeq" id="WP_206642998.1">
    <property type="nucleotide sequence ID" value="NZ_CP071247.1"/>
</dbReference>
<keyword evidence="1" id="KW-0812">Transmembrane</keyword>
<evidence type="ECO:0000313" key="3">
    <source>
        <dbReference type="Proteomes" id="UP000663555"/>
    </source>
</evidence>
<sequence>MSQEFATIALAGLGAVLVIAGLTFFLRPRWLLAWLKGMAVFGVMTVGAYLLVIAFNLYSYQSLAGMQTVATVSTQEQGAQRWGVTFEARNAQPVVATLRGDQWQVDAKIIRFTGPLRWLGIGPAYRLERLGGRYTSLEQERDLPRSVIGLSDTVWADIWELDRQFDLPFVEGVYGNATFMPMRDGAAFDVRLSGSGLVAVPVNEEARKAVQYW</sequence>
<dbReference type="Proteomes" id="UP000663555">
    <property type="component" value="Chromosome"/>
</dbReference>
<evidence type="ECO:0000256" key="1">
    <source>
        <dbReference type="SAM" id="Phobius"/>
    </source>
</evidence>
<keyword evidence="1" id="KW-0472">Membrane</keyword>
<keyword evidence="1" id="KW-1133">Transmembrane helix</keyword>
<evidence type="ECO:0000313" key="2">
    <source>
        <dbReference type="EMBL" id="QSP93776.1"/>
    </source>
</evidence>
<gene>
    <name evidence="2" type="ORF">LPB19_11265</name>
</gene>
<name>A0ABX7MRQ0_9GAMM</name>
<reference evidence="2 3" key="1">
    <citation type="submission" date="2021-03" db="EMBL/GenBank/DDBJ databases">
        <title>Genome sequencing of Marinobacter sp. LPB0319.</title>
        <authorList>
            <person name="Kim J."/>
        </authorList>
    </citation>
    <scope>NUCLEOTIDE SEQUENCE [LARGE SCALE GENOMIC DNA]</scope>
    <source>
        <strain evidence="2 3">LPB0319</strain>
    </source>
</reference>
<organism evidence="2 3">
    <name type="scientific">Marinobacter salinisoli</name>
    <dbReference type="NCBI Taxonomy" id="2769486"/>
    <lineage>
        <taxon>Bacteria</taxon>
        <taxon>Pseudomonadati</taxon>
        <taxon>Pseudomonadota</taxon>
        <taxon>Gammaproteobacteria</taxon>
        <taxon>Pseudomonadales</taxon>
        <taxon>Marinobacteraceae</taxon>
        <taxon>Marinobacter</taxon>
    </lineage>
</organism>
<accession>A0ABX7MRQ0</accession>
<protein>
    <submittedName>
        <fullName evidence="2">Multidrug transporter</fullName>
    </submittedName>
</protein>
<keyword evidence="3" id="KW-1185">Reference proteome</keyword>
<feature type="transmembrane region" description="Helical" evidence="1">
    <location>
        <begin position="6"/>
        <end position="26"/>
    </location>
</feature>